<dbReference type="EMBL" id="LT976981">
    <property type="protein sequence ID" value="SOZ74732.1"/>
    <property type="molecule type" value="Genomic_DNA"/>
</dbReference>
<evidence type="ECO:0000313" key="3">
    <source>
        <dbReference type="EMBL" id="SPD49222.1"/>
    </source>
</evidence>
<sequence length="70" mass="7644">MRSFGRDSKQPWGRGARLTGMGNGSELLINVVSIAVPKLLTGTNQNGIWSVAPLDIRSTSSLDHRRRGRP</sequence>
<dbReference type="EMBL" id="LT984809">
    <property type="protein sequence ID" value="SPD49222.1"/>
    <property type="molecule type" value="Genomic_DNA"/>
</dbReference>
<dbReference type="Proteomes" id="UP000256952">
    <property type="component" value="Plasmid CBM2613_p"/>
</dbReference>
<protein>
    <submittedName>
        <fullName evidence="2">Uncharacterized protein</fullName>
    </submittedName>
</protein>
<keyword evidence="2" id="KW-0614">Plasmid</keyword>
<geneLocation type="plasmid" evidence="4">
    <name>cbm2613_p</name>
</geneLocation>
<geneLocation type="plasmid" evidence="2">
    <name>CBM2613_p</name>
</geneLocation>
<gene>
    <name evidence="3" type="ORF">CBM2612_P0567</name>
    <name evidence="2" type="ORF">CBM2613_P60109</name>
</gene>
<evidence type="ECO:0000313" key="4">
    <source>
        <dbReference type="Proteomes" id="UP000256952"/>
    </source>
</evidence>
<name>A0A375ECA0_9BURK</name>
<reference evidence="3 4" key="1">
    <citation type="submission" date="2018-01" db="EMBL/GenBank/DDBJ databases">
        <authorList>
            <person name="Gaut B.S."/>
            <person name="Morton B.R."/>
            <person name="Clegg M.T."/>
            <person name="Duvall M.R."/>
        </authorList>
    </citation>
    <scope>NUCLEOTIDE SEQUENCE [LARGE SCALE GENOMIC DNA]</scope>
    <source>
        <strain evidence="3">Cupriavidus taiwanensis STM 8555</strain>
        <plasmid evidence="3">I</plasmid>
        <plasmid evidence="4">Plasmid cbm2613_p</plasmid>
    </source>
</reference>
<reference evidence="2" key="2">
    <citation type="submission" date="2018-01" db="EMBL/GenBank/DDBJ databases">
        <authorList>
            <person name="Clerissi C."/>
        </authorList>
    </citation>
    <scope>NUCLEOTIDE SEQUENCE</scope>
    <source>
        <strain evidence="2">Cupriavidus taiwanensis STM 8556</strain>
        <plasmid evidence="2">CBM2613_p</plasmid>
    </source>
</reference>
<evidence type="ECO:0000256" key="1">
    <source>
        <dbReference type="SAM" id="MobiDB-lite"/>
    </source>
</evidence>
<dbReference type="AlphaFoldDB" id="A0A375ECA0"/>
<geneLocation type="plasmid" evidence="3">
    <name>I</name>
</geneLocation>
<proteinExistence type="predicted"/>
<organism evidence="2 4">
    <name type="scientific">Cupriavidus taiwanensis</name>
    <dbReference type="NCBI Taxonomy" id="164546"/>
    <lineage>
        <taxon>Bacteria</taxon>
        <taxon>Pseudomonadati</taxon>
        <taxon>Pseudomonadota</taxon>
        <taxon>Betaproteobacteria</taxon>
        <taxon>Burkholderiales</taxon>
        <taxon>Burkholderiaceae</taxon>
        <taxon>Cupriavidus</taxon>
    </lineage>
</organism>
<feature type="region of interest" description="Disordered" evidence="1">
    <location>
        <begin position="1"/>
        <end position="22"/>
    </location>
</feature>
<accession>A0A375ECA0</accession>
<evidence type="ECO:0000313" key="2">
    <source>
        <dbReference type="EMBL" id="SOZ74732.1"/>
    </source>
</evidence>